<keyword evidence="1" id="KW-1185">Reference proteome</keyword>
<dbReference type="PANTHER" id="PTHR24410:SF47">
    <property type="entry name" value="BTB DOMAIN-CONTAINING PROTEIN"/>
    <property type="match status" value="1"/>
</dbReference>
<proteinExistence type="predicted"/>
<dbReference type="SUPFAM" id="SSF49599">
    <property type="entry name" value="TRAF domain-like"/>
    <property type="match status" value="1"/>
</dbReference>
<accession>A0A914WUQ2</accession>
<dbReference type="InterPro" id="IPR051481">
    <property type="entry name" value="BTB-POZ/Galectin-3-binding"/>
</dbReference>
<dbReference type="WBParaSite" id="PSAMB.scaffold5316size12052.g26338.t1">
    <property type="protein sequence ID" value="PSAMB.scaffold5316size12052.g26338.t1"/>
    <property type="gene ID" value="PSAMB.scaffold5316size12052.g26338"/>
</dbReference>
<dbReference type="Proteomes" id="UP000887566">
    <property type="component" value="Unplaced"/>
</dbReference>
<dbReference type="PANTHER" id="PTHR24410">
    <property type="entry name" value="HL07962P-RELATED"/>
    <property type="match status" value="1"/>
</dbReference>
<protein>
    <submittedName>
        <fullName evidence="2">BACK domain-containing protein</fullName>
    </submittedName>
</protein>
<evidence type="ECO:0000313" key="1">
    <source>
        <dbReference type="Proteomes" id="UP000887566"/>
    </source>
</evidence>
<dbReference type="Gene3D" id="1.25.40.420">
    <property type="match status" value="1"/>
</dbReference>
<reference evidence="2" key="1">
    <citation type="submission" date="2022-11" db="UniProtKB">
        <authorList>
            <consortium name="WormBaseParasite"/>
        </authorList>
    </citation>
    <scope>IDENTIFICATION</scope>
</reference>
<organism evidence="1 2">
    <name type="scientific">Plectus sambesii</name>
    <dbReference type="NCBI Taxonomy" id="2011161"/>
    <lineage>
        <taxon>Eukaryota</taxon>
        <taxon>Metazoa</taxon>
        <taxon>Ecdysozoa</taxon>
        <taxon>Nematoda</taxon>
        <taxon>Chromadorea</taxon>
        <taxon>Plectida</taxon>
        <taxon>Plectina</taxon>
        <taxon>Plectoidea</taxon>
        <taxon>Plectidae</taxon>
        <taxon>Plectus</taxon>
    </lineage>
</organism>
<evidence type="ECO:0000313" key="2">
    <source>
        <dbReference type="WBParaSite" id="PSAMB.scaffold5316size12052.g26338.t1"/>
    </source>
</evidence>
<name>A0A914WUQ2_9BILA</name>
<dbReference type="AlphaFoldDB" id="A0A914WUQ2"/>
<sequence>MTEFLKCNELVLPNEFKIWEAVHKWLQAPSHPERRGNTAAPLLAHILPLIRFPFMTADELSTVERSPLVEQHSKLFQPQILLAYKFHAHPLVSRVGSKDFAGTQFLLRNYTDIRWDKRVTIFDLPTAEKYTEFTFKLQTRSSTFPLQPWDWELKVHPKGFSSANEEFRCVLSSSVILDQARSVEYLLTIVDDRKVLRSIAGKKNFTKTRYSTDLEMDKRVGIEELLAENSPLLVNGHLHMQLTLRPID</sequence>